<dbReference type="InterPro" id="IPR037523">
    <property type="entry name" value="VOC_core"/>
</dbReference>
<keyword evidence="3" id="KW-1185">Reference proteome</keyword>
<dbReference type="InterPro" id="IPR029068">
    <property type="entry name" value="Glyas_Bleomycin-R_OHBP_Dase"/>
</dbReference>
<feature type="domain" description="VOC" evidence="1">
    <location>
        <begin position="4"/>
        <end position="126"/>
    </location>
</feature>
<dbReference type="InterPro" id="IPR053863">
    <property type="entry name" value="Glyoxy/Ble-like_N"/>
</dbReference>
<dbReference type="SUPFAM" id="SSF54593">
    <property type="entry name" value="Glyoxalase/Bleomycin resistance protein/Dihydroxybiphenyl dioxygenase"/>
    <property type="match status" value="1"/>
</dbReference>
<dbReference type="PANTHER" id="PTHR33993:SF2">
    <property type="entry name" value="VOC DOMAIN-CONTAINING PROTEIN"/>
    <property type="match status" value="1"/>
</dbReference>
<dbReference type="PROSITE" id="PS51819">
    <property type="entry name" value="VOC"/>
    <property type="match status" value="1"/>
</dbReference>
<dbReference type="InterPro" id="IPR052164">
    <property type="entry name" value="Anthracycline_SecMetBiosynth"/>
</dbReference>
<dbReference type="PANTHER" id="PTHR33993">
    <property type="entry name" value="GLYOXALASE-RELATED"/>
    <property type="match status" value="1"/>
</dbReference>
<dbReference type="AlphaFoldDB" id="A0A4R2H347"/>
<reference evidence="2 3" key="1">
    <citation type="journal article" date="2015" name="Stand. Genomic Sci.">
        <title>Genomic Encyclopedia of Bacterial and Archaeal Type Strains, Phase III: the genomes of soil and plant-associated and newly described type strains.</title>
        <authorList>
            <person name="Whitman W.B."/>
            <person name="Woyke T."/>
            <person name="Klenk H.P."/>
            <person name="Zhou Y."/>
            <person name="Lilburn T.G."/>
            <person name="Beck B.J."/>
            <person name="De Vos P."/>
            <person name="Vandamme P."/>
            <person name="Eisen J.A."/>
            <person name="Garrity G."/>
            <person name="Hugenholtz P."/>
            <person name="Kyrpides N.C."/>
        </authorList>
    </citation>
    <scope>NUCLEOTIDE SEQUENCE [LARGE SCALE GENOMIC DNA]</scope>
    <source>
        <strain evidence="2 3">VKM Ac-2572</strain>
    </source>
</reference>
<dbReference type="OrthoDB" id="9793039at2"/>
<organism evidence="2 3">
    <name type="scientific">Kribbella steppae</name>
    <dbReference type="NCBI Taxonomy" id="2512223"/>
    <lineage>
        <taxon>Bacteria</taxon>
        <taxon>Bacillati</taxon>
        <taxon>Actinomycetota</taxon>
        <taxon>Actinomycetes</taxon>
        <taxon>Propionibacteriales</taxon>
        <taxon>Kribbellaceae</taxon>
        <taxon>Kribbella</taxon>
    </lineage>
</organism>
<proteinExistence type="predicted"/>
<sequence>MAGRVVHFEIPYDDGERARRFYAEAFGWQLQEMPDLQYTMVSTGPVTDEGMPSEPGYVNGGMFDRAAAGEINKPVLTIDVDDIDASWKTIEQLGGKPVGEKLAVGEMGFAAYFTDSEGNLLGLWQTASTG</sequence>
<gene>
    <name evidence="2" type="ORF">EV652_115178</name>
</gene>
<dbReference type="CDD" id="cd07247">
    <property type="entry name" value="SgaA_N_like"/>
    <property type="match status" value="1"/>
</dbReference>
<evidence type="ECO:0000313" key="3">
    <source>
        <dbReference type="Proteomes" id="UP000294508"/>
    </source>
</evidence>
<dbReference type="RefSeq" id="WP_132213765.1">
    <property type="nucleotide sequence ID" value="NZ_SLWN01000015.1"/>
</dbReference>
<protein>
    <recommendedName>
        <fullName evidence="1">VOC domain-containing protein</fullName>
    </recommendedName>
</protein>
<name>A0A4R2H347_9ACTN</name>
<evidence type="ECO:0000313" key="2">
    <source>
        <dbReference type="EMBL" id="TCO18633.1"/>
    </source>
</evidence>
<dbReference type="Pfam" id="PF22677">
    <property type="entry name" value="Ble-like_N"/>
    <property type="match status" value="1"/>
</dbReference>
<dbReference type="EMBL" id="SLWN01000015">
    <property type="protein sequence ID" value="TCO18633.1"/>
    <property type="molecule type" value="Genomic_DNA"/>
</dbReference>
<evidence type="ECO:0000259" key="1">
    <source>
        <dbReference type="PROSITE" id="PS51819"/>
    </source>
</evidence>
<accession>A0A4R2H347</accession>
<comment type="caution">
    <text evidence="2">The sequence shown here is derived from an EMBL/GenBank/DDBJ whole genome shotgun (WGS) entry which is preliminary data.</text>
</comment>
<dbReference type="Proteomes" id="UP000294508">
    <property type="component" value="Unassembled WGS sequence"/>
</dbReference>
<dbReference type="Gene3D" id="3.10.180.10">
    <property type="entry name" value="2,3-Dihydroxybiphenyl 1,2-Dioxygenase, domain 1"/>
    <property type="match status" value="1"/>
</dbReference>